<organism evidence="4 5">
    <name type="scientific">Gossypium trilobum</name>
    <dbReference type="NCBI Taxonomy" id="34281"/>
    <lineage>
        <taxon>Eukaryota</taxon>
        <taxon>Viridiplantae</taxon>
        <taxon>Streptophyta</taxon>
        <taxon>Embryophyta</taxon>
        <taxon>Tracheophyta</taxon>
        <taxon>Spermatophyta</taxon>
        <taxon>Magnoliopsida</taxon>
        <taxon>eudicotyledons</taxon>
        <taxon>Gunneridae</taxon>
        <taxon>Pentapetalae</taxon>
        <taxon>rosids</taxon>
        <taxon>malvids</taxon>
        <taxon>Malvales</taxon>
        <taxon>Malvaceae</taxon>
        <taxon>Malvoideae</taxon>
        <taxon>Gossypium</taxon>
    </lineage>
</organism>
<comment type="similarity">
    <text evidence="1">Belongs to the ARG7 family.</text>
</comment>
<comment type="caution">
    <text evidence="4">The sequence shown here is derived from an EMBL/GenBank/DDBJ whole genome shotgun (WGS) entry which is preliminary data.</text>
</comment>
<keyword evidence="3" id="KW-0341">Growth regulation</keyword>
<dbReference type="PANTHER" id="PTHR31929">
    <property type="entry name" value="SAUR-LIKE AUXIN-RESPONSIVE PROTEIN FAMILY-RELATED"/>
    <property type="match status" value="1"/>
</dbReference>
<dbReference type="Proteomes" id="UP000593568">
    <property type="component" value="Unassembled WGS sequence"/>
</dbReference>
<evidence type="ECO:0000313" key="4">
    <source>
        <dbReference type="EMBL" id="MBA0784903.1"/>
    </source>
</evidence>
<gene>
    <name evidence="4" type="ORF">Gotri_026801</name>
</gene>
<evidence type="ECO:0000256" key="1">
    <source>
        <dbReference type="ARBA" id="ARBA00006974"/>
    </source>
</evidence>
<evidence type="ECO:0000256" key="2">
    <source>
        <dbReference type="ARBA" id="ARBA00022473"/>
    </source>
</evidence>
<evidence type="ECO:0000256" key="3">
    <source>
        <dbReference type="ARBA" id="ARBA00022604"/>
    </source>
</evidence>
<dbReference type="EMBL" id="JABEZW010216806">
    <property type="protein sequence ID" value="MBA0784903.1"/>
    <property type="molecule type" value="Genomic_DNA"/>
</dbReference>
<name>A0A7J9FHX1_9ROSI</name>
<dbReference type="AlphaFoldDB" id="A0A7J9FHX1"/>
<sequence>MAIHVSKIMHTKQIILHSKLFVNQAASASTHVPKGYFAVYVGKSQRKRLIVAISFLNQPSFLKSLSIAEEEFRFSHPMGGLTIRCREEIFV</sequence>
<accession>A0A7J9FHX1</accession>
<proteinExistence type="inferred from homology"/>
<keyword evidence="2" id="KW-0217">Developmental protein</keyword>
<feature type="non-terminal residue" evidence="4">
    <location>
        <position position="91"/>
    </location>
</feature>
<reference evidence="4 5" key="1">
    <citation type="journal article" date="2019" name="Genome Biol. Evol.">
        <title>Insights into the evolution of the New World diploid cottons (Gossypium, subgenus Houzingenia) based on genome sequencing.</title>
        <authorList>
            <person name="Grover C.E."/>
            <person name="Arick M.A. 2nd"/>
            <person name="Thrash A."/>
            <person name="Conover J.L."/>
            <person name="Sanders W.S."/>
            <person name="Peterson D.G."/>
            <person name="Frelichowski J.E."/>
            <person name="Scheffler J.A."/>
            <person name="Scheffler B.E."/>
            <person name="Wendel J.F."/>
        </authorList>
    </citation>
    <scope>NUCLEOTIDE SEQUENCE [LARGE SCALE GENOMIC DNA]</scope>
    <source>
        <strain evidence="4">8</strain>
        <tissue evidence="4">Leaf</tissue>
    </source>
</reference>
<dbReference type="Pfam" id="PF02519">
    <property type="entry name" value="Auxin_inducible"/>
    <property type="match status" value="1"/>
</dbReference>
<evidence type="ECO:0000313" key="5">
    <source>
        <dbReference type="Proteomes" id="UP000593568"/>
    </source>
</evidence>
<keyword evidence="5" id="KW-1185">Reference proteome</keyword>
<dbReference type="GO" id="GO:0009733">
    <property type="term" value="P:response to auxin"/>
    <property type="evidence" value="ECO:0007669"/>
    <property type="project" value="InterPro"/>
</dbReference>
<protein>
    <submittedName>
        <fullName evidence="4">Uncharacterized protein</fullName>
    </submittedName>
</protein>
<dbReference type="InterPro" id="IPR003676">
    <property type="entry name" value="SAUR_fam"/>
</dbReference>